<comment type="caution">
    <text evidence="2">The sequence shown here is derived from an EMBL/GenBank/DDBJ whole genome shotgun (WGS) entry which is preliminary data.</text>
</comment>
<dbReference type="GO" id="GO:0030896">
    <property type="term" value="C:checkpoint clamp complex"/>
    <property type="evidence" value="ECO:0007669"/>
    <property type="project" value="InterPro"/>
</dbReference>
<dbReference type="Gene3D" id="3.70.10.10">
    <property type="match status" value="1"/>
</dbReference>
<reference evidence="2 3" key="1">
    <citation type="submission" date="2020-04" db="EMBL/GenBank/DDBJ databases">
        <title>Perkinsus olseni comparative genomics.</title>
        <authorList>
            <person name="Bogema D.R."/>
        </authorList>
    </citation>
    <scope>NUCLEOTIDE SEQUENCE [LARGE SCALE GENOMIC DNA]</scope>
    <source>
        <strain evidence="2">00978-12</strain>
    </source>
</reference>
<dbReference type="OrthoDB" id="10383163at2759"/>
<organism evidence="2 3">
    <name type="scientific">Perkinsus olseni</name>
    <name type="common">Perkinsus atlanticus</name>
    <dbReference type="NCBI Taxonomy" id="32597"/>
    <lineage>
        <taxon>Eukaryota</taxon>
        <taxon>Sar</taxon>
        <taxon>Alveolata</taxon>
        <taxon>Perkinsozoa</taxon>
        <taxon>Perkinsea</taxon>
        <taxon>Perkinsida</taxon>
        <taxon>Perkinsidae</taxon>
        <taxon>Perkinsus</taxon>
    </lineage>
</organism>
<feature type="signal peptide" evidence="1">
    <location>
        <begin position="1"/>
        <end position="17"/>
    </location>
</feature>
<dbReference type="InterPro" id="IPR007150">
    <property type="entry name" value="HUS1/Mec3"/>
</dbReference>
<evidence type="ECO:0000313" key="3">
    <source>
        <dbReference type="Proteomes" id="UP000541610"/>
    </source>
</evidence>
<name>A0A7J6PPW1_PEROL</name>
<gene>
    <name evidence="2" type="ORF">FOZ60_004497</name>
</gene>
<dbReference type="Proteomes" id="UP000541610">
    <property type="component" value="Unassembled WGS sequence"/>
</dbReference>
<sequence>MVFSRPSLLLLFTVGLAVLGDKFRELQLLYAATEEGVRYIFIPDPRKWPGSVVGHLRSKNLVRSEHTVNNVSFYQMNSFIVRKNENEQPATKATILRVDQDGHTEEFSGEVMQADDDCFCDVHSLTPKVASSSTRGRGGSVIISTAEARPEVKGELRRACRDGLSPIRPQEGYEDLALGDYSGVYDGKFTVKLTLFREDPPDFVIRECEARSLGTLKKVVYRKVCNFLIAMLVFEKDGVPYFFRVVLSPGLTAIFSKDCCKRSSNRSYDLVAARERSHGYAQASCSFHLDRSAGKFSSKNIMDWDSVFKVIGHLAKTRGGSSNDRRFTVVNLKISPIEFTLGCSAMDDGSPETWAHLAVECIFDTVECQSLREGNYIDLVASLENLLAASKGLSSSTSTEIRLRNKSGLAVLAFTYTIPQAYDPSVGGQAFVKAFHDVPVTLSQRNPIAVPQLQEADLQFNFEDLEGCRRSIDTLKRAMGNKLDKCKLKVSPSAVGEDGETVKVSVSASSPMTTMSITYSGLPVLPREQESQDGHDGAPAIRPLSVTVHTRRLLNMINVSGVKLDTPPVVMVTGGEDSCTLSWEASSEIRLRLGGSLMMPDRFNVTASRNDEGEYELETVTSWTRWGGIGVHRVRHFFDLAPLHRDHLHSAPRKTTCREQLVAWGKYIHDKRIVSALIGGDLEARFEEDSAGFAPLFIGIVPEIMLKLGTWPRNGQQHFRDAPPEPDFFRGEADSDLPSVTLSLSWAPRRGRYDITMIEEEYAPMSGVYLSRTSDTAGLKELLGGVGVASGGQPDRGTAEENLSRYGQVILRKSRGRAEALKLGWTEDAPVEARAQSTVLLSLGYLTGWPDALAGYTLFLYAATEDRIHYVFIPDPRNWAERVLPHLRSKGLIRSEYTVEGVKFLQANSYIVKADDNIDPVDGATILRVDHHGFTEEFVGSVGQGEDERCFSDVRRATPRVLSLPSGAVGPLLFTMEEARVEVLSELWSVCRDGLTPIRPQRGDQDRIVGTYSGAHKGKFSMQLTLSRDAPPDFRMHECQPGELGQLRKVVYHNVCNFLIVNLVFQKSGRSYFFRVVLTPSLPGPPAGTVCREEVSSYDLVKPQRSRSRPRAQPSCHFNLDSEVGKFHSSNIMRWDSIFKPGFTVRPRGVPVRSRLTEATFTS</sequence>
<evidence type="ECO:0000313" key="2">
    <source>
        <dbReference type="EMBL" id="KAF4697601.1"/>
    </source>
</evidence>
<keyword evidence="1" id="KW-0732">Signal</keyword>
<accession>A0A7J6PPW1</accession>
<dbReference type="Pfam" id="PF04005">
    <property type="entry name" value="Hus1"/>
    <property type="match status" value="1"/>
</dbReference>
<dbReference type="AlphaFoldDB" id="A0A7J6PPW1"/>
<protein>
    <submittedName>
        <fullName evidence="2">Uncharacterized protein</fullName>
    </submittedName>
</protein>
<feature type="chain" id="PRO_5029694816" evidence="1">
    <location>
        <begin position="18"/>
        <end position="1163"/>
    </location>
</feature>
<evidence type="ECO:0000256" key="1">
    <source>
        <dbReference type="SAM" id="SignalP"/>
    </source>
</evidence>
<proteinExistence type="predicted"/>
<dbReference type="EMBL" id="JABANP010000002">
    <property type="protein sequence ID" value="KAF4697601.1"/>
    <property type="molecule type" value="Genomic_DNA"/>
</dbReference>
<dbReference type="GO" id="GO:0000077">
    <property type="term" value="P:DNA damage checkpoint signaling"/>
    <property type="evidence" value="ECO:0007669"/>
    <property type="project" value="InterPro"/>
</dbReference>